<dbReference type="Gene3D" id="3.20.20.30">
    <property type="entry name" value="Luciferase-like domain"/>
    <property type="match status" value="1"/>
</dbReference>
<dbReference type="Pfam" id="PF00296">
    <property type="entry name" value="Bac_luciferase"/>
    <property type="match status" value="1"/>
</dbReference>
<feature type="binding site" evidence="6">
    <location>
        <position position="59"/>
    </location>
    <ligand>
        <name>FMN</name>
        <dbReference type="ChEBI" id="CHEBI:58210"/>
    </ligand>
</feature>
<feature type="binding site" evidence="6">
    <location>
        <position position="103"/>
    </location>
    <ligand>
        <name>FMN</name>
        <dbReference type="ChEBI" id="CHEBI:58210"/>
    </ligand>
</feature>
<dbReference type="InterPro" id="IPR016215">
    <property type="entry name" value="NTA_MOA"/>
</dbReference>
<keyword evidence="3" id="KW-0560">Oxidoreductase</keyword>
<keyword evidence="9" id="KW-1185">Reference proteome</keyword>
<gene>
    <name evidence="8" type="ORF">C8P66_14314</name>
</gene>
<evidence type="ECO:0000256" key="3">
    <source>
        <dbReference type="ARBA" id="ARBA00023002"/>
    </source>
</evidence>
<dbReference type="OrthoDB" id="7239898at2"/>
<keyword evidence="4 8" id="KW-0503">Monooxygenase</keyword>
<dbReference type="InterPro" id="IPR051260">
    <property type="entry name" value="Diverse_substr_monoxygenases"/>
</dbReference>
<evidence type="ECO:0000256" key="5">
    <source>
        <dbReference type="ARBA" id="ARBA00033748"/>
    </source>
</evidence>
<dbReference type="InterPro" id="IPR036661">
    <property type="entry name" value="Luciferase-like_sf"/>
</dbReference>
<dbReference type="RefSeq" id="WP_111400516.1">
    <property type="nucleotide sequence ID" value="NZ_QKYU01000043.1"/>
</dbReference>
<evidence type="ECO:0000256" key="6">
    <source>
        <dbReference type="PIRSR" id="PIRSR000337-1"/>
    </source>
</evidence>
<organism evidence="8 9">
    <name type="scientific">Humitalea rosea</name>
    <dbReference type="NCBI Taxonomy" id="990373"/>
    <lineage>
        <taxon>Bacteria</taxon>
        <taxon>Pseudomonadati</taxon>
        <taxon>Pseudomonadota</taxon>
        <taxon>Alphaproteobacteria</taxon>
        <taxon>Acetobacterales</taxon>
        <taxon>Roseomonadaceae</taxon>
        <taxon>Humitalea</taxon>
    </lineage>
</organism>
<dbReference type="Proteomes" id="UP000249688">
    <property type="component" value="Unassembled WGS sequence"/>
</dbReference>
<comment type="caution">
    <text evidence="8">The sequence shown here is derived from an EMBL/GenBank/DDBJ whole genome shotgun (WGS) entry which is preliminary data.</text>
</comment>
<keyword evidence="1 6" id="KW-0285">Flavoprotein</keyword>
<accession>A0A2W7HUL4</accession>
<proteinExistence type="inferred from homology"/>
<dbReference type="AlphaFoldDB" id="A0A2W7HUL4"/>
<dbReference type="GO" id="GO:0004497">
    <property type="term" value="F:monooxygenase activity"/>
    <property type="evidence" value="ECO:0007669"/>
    <property type="project" value="UniProtKB-KW"/>
</dbReference>
<sequence>MSSTKRQLSLGLSIANLGYHYAAWRHPGVPADGNMDFRHFVHCAKLAERGLFDLIFLADSSAVRDLDRPAIARDMEHQIVKHEPTALLAALAAVTRHVGLVPTASATYNEPYNLTRTLCTLDHISGGRAGWNMVTGFSIDEARNFGLDKLHDSDTRHARAAEFAAVLRGLEDGGTLDHAGPHFRLRGSLDMAPGPQRRIPIFTAGTSDNAEELAARSADVVYGGQPTIETARAYYASVKGRLAKYGRSPDELKMMPGIMAFIGRTKQEAQDKFDRMQELIEPRLGLGLLTVSSFPDYTGYDLDGPVPELPMPGGRKSEFIDIALDKVRRENLSIRQLYELVSGGFWHLGVVGTPTMVADVMEEWFTTGAADGFNIQPPCIPVDAEDFVELVVPELQRRGLFRTRYEGNTLSDHLGLHQTQQRAMPLPMPAAGA</sequence>
<evidence type="ECO:0000256" key="1">
    <source>
        <dbReference type="ARBA" id="ARBA00022630"/>
    </source>
</evidence>
<feature type="binding site" evidence="6">
    <location>
        <position position="207"/>
    </location>
    <ligand>
        <name>FMN</name>
        <dbReference type="ChEBI" id="CHEBI:58210"/>
    </ligand>
</feature>
<evidence type="ECO:0000256" key="4">
    <source>
        <dbReference type="ARBA" id="ARBA00023033"/>
    </source>
</evidence>
<evidence type="ECO:0000313" key="8">
    <source>
        <dbReference type="EMBL" id="PZW37690.1"/>
    </source>
</evidence>
<dbReference type="PIRSF" id="PIRSF000337">
    <property type="entry name" value="NTA_MOA"/>
    <property type="match status" value="1"/>
</dbReference>
<evidence type="ECO:0000256" key="2">
    <source>
        <dbReference type="ARBA" id="ARBA00022643"/>
    </source>
</evidence>
<evidence type="ECO:0000259" key="7">
    <source>
        <dbReference type="Pfam" id="PF00296"/>
    </source>
</evidence>
<dbReference type="CDD" id="cd01095">
    <property type="entry name" value="Nitrilotriacetate_monoxgenase"/>
    <property type="match status" value="1"/>
</dbReference>
<feature type="domain" description="Luciferase-like" evidence="7">
    <location>
        <begin position="23"/>
        <end position="305"/>
    </location>
</feature>
<reference evidence="8 9" key="1">
    <citation type="submission" date="2018-06" db="EMBL/GenBank/DDBJ databases">
        <title>Genomic Encyclopedia of Archaeal and Bacterial Type Strains, Phase II (KMG-II): from individual species to whole genera.</title>
        <authorList>
            <person name="Goeker M."/>
        </authorList>
    </citation>
    <scope>NUCLEOTIDE SEQUENCE [LARGE SCALE GENOMIC DNA]</scope>
    <source>
        <strain evidence="8 9">DSM 24525</strain>
    </source>
</reference>
<dbReference type="PANTHER" id="PTHR30011:SF16">
    <property type="entry name" value="C2H2 FINGER DOMAIN TRANSCRIPTION FACTOR (EUROFUNG)-RELATED"/>
    <property type="match status" value="1"/>
</dbReference>
<evidence type="ECO:0000313" key="9">
    <source>
        <dbReference type="Proteomes" id="UP000249688"/>
    </source>
</evidence>
<comment type="similarity">
    <text evidence="5">Belongs to the NtaA/SnaA/DszA monooxygenase family.</text>
</comment>
<dbReference type="InterPro" id="IPR011251">
    <property type="entry name" value="Luciferase-like_dom"/>
</dbReference>
<dbReference type="GO" id="GO:0016705">
    <property type="term" value="F:oxidoreductase activity, acting on paired donors, with incorporation or reduction of molecular oxygen"/>
    <property type="evidence" value="ECO:0007669"/>
    <property type="project" value="InterPro"/>
</dbReference>
<dbReference type="PANTHER" id="PTHR30011">
    <property type="entry name" value="ALKANESULFONATE MONOOXYGENASE-RELATED"/>
    <property type="match status" value="1"/>
</dbReference>
<dbReference type="EMBL" id="QKYU01000043">
    <property type="protein sequence ID" value="PZW37690.1"/>
    <property type="molecule type" value="Genomic_DNA"/>
</dbReference>
<keyword evidence="2 6" id="KW-0288">FMN</keyword>
<name>A0A2W7HUL4_9PROT</name>
<dbReference type="SUPFAM" id="SSF51679">
    <property type="entry name" value="Bacterial luciferase-like"/>
    <property type="match status" value="1"/>
</dbReference>
<protein>
    <submittedName>
        <fullName evidence="8">Alkanesulfonate monooxygenase</fullName>
    </submittedName>
</protein>